<dbReference type="CDD" id="cd13530">
    <property type="entry name" value="PBP2_peptides_like"/>
    <property type="match status" value="1"/>
</dbReference>
<evidence type="ECO:0000313" key="6">
    <source>
        <dbReference type="Proteomes" id="UP000663801"/>
    </source>
</evidence>
<feature type="domain" description="Ionotropic glutamate receptor C-terminal" evidence="4">
    <location>
        <begin position="99"/>
        <end position="321"/>
    </location>
</feature>
<reference evidence="5" key="1">
    <citation type="submission" date="2021-01" db="EMBL/GenBank/DDBJ databases">
        <title>KCTC 19127 draft genome.</title>
        <authorList>
            <person name="An D."/>
        </authorList>
    </citation>
    <scope>NUCLEOTIDE SEQUENCE</scope>
    <source>
        <strain evidence="5">KCTC 19127</strain>
    </source>
</reference>
<gene>
    <name evidence="5" type="ORF">JL107_10780</name>
</gene>
<feature type="chain" id="PRO_5038525024" evidence="2">
    <location>
        <begin position="25"/>
        <end position="325"/>
    </location>
</feature>
<dbReference type="PROSITE" id="PS51257">
    <property type="entry name" value="PROKAR_LIPOPROTEIN"/>
    <property type="match status" value="1"/>
</dbReference>
<evidence type="ECO:0000259" key="3">
    <source>
        <dbReference type="SMART" id="SM00062"/>
    </source>
</evidence>
<dbReference type="GO" id="GO:0016020">
    <property type="term" value="C:membrane"/>
    <property type="evidence" value="ECO:0007669"/>
    <property type="project" value="InterPro"/>
</dbReference>
<dbReference type="InterPro" id="IPR001638">
    <property type="entry name" value="Solute-binding_3/MltF_N"/>
</dbReference>
<dbReference type="SMART" id="SM00062">
    <property type="entry name" value="PBPb"/>
    <property type="match status" value="1"/>
</dbReference>
<evidence type="ECO:0000256" key="1">
    <source>
        <dbReference type="ARBA" id="ARBA00022729"/>
    </source>
</evidence>
<feature type="domain" description="Solute-binding protein family 3/N-terminal" evidence="3">
    <location>
        <begin position="99"/>
        <end position="322"/>
    </location>
</feature>
<organism evidence="5 6">
    <name type="scientific">Nakamurella flavida</name>
    <dbReference type="NCBI Taxonomy" id="363630"/>
    <lineage>
        <taxon>Bacteria</taxon>
        <taxon>Bacillati</taxon>
        <taxon>Actinomycetota</taxon>
        <taxon>Actinomycetes</taxon>
        <taxon>Nakamurellales</taxon>
        <taxon>Nakamurellaceae</taxon>
        <taxon>Nakamurella</taxon>
    </lineage>
</organism>
<dbReference type="PANTHER" id="PTHR35936:SF17">
    <property type="entry name" value="ARGININE-BINDING EXTRACELLULAR PROTEIN ARTP"/>
    <property type="match status" value="1"/>
</dbReference>
<dbReference type="GO" id="GO:0015276">
    <property type="term" value="F:ligand-gated monoatomic ion channel activity"/>
    <property type="evidence" value="ECO:0007669"/>
    <property type="project" value="InterPro"/>
</dbReference>
<dbReference type="PANTHER" id="PTHR35936">
    <property type="entry name" value="MEMBRANE-BOUND LYTIC MUREIN TRANSGLYCOSYLASE F"/>
    <property type="match status" value="1"/>
</dbReference>
<sequence length="325" mass="32640">MFLTSSKARAAAVASLAAGGLLLAGCGGSATPAAGSASSALSSAVASETSAAASSGSASSSAATAATSGSATSGSAASGSGVAAADVEAAKASLISAGSLTVCTHLPYAPFESNDDAGETVGFDIDMMKLVATELGVEVAVVDTPFEGIKSGQDMSTGKCDIAAAGMTINDERSKVILFSEPYFDATQALLVRSGDSYASLDDLSGKRVGAQSSTTGLDYANANAAESGYEVVEFQDLASEQQALVTNQIDGAINDLPVWSEYIKEQAGTTKIAAQFDTGEQYGFGMKLDNTPLKSVVDATISKAQSDGTYDELYTQWIGEVPAG</sequence>
<keyword evidence="1 2" id="KW-0732">Signal</keyword>
<proteinExistence type="predicted"/>
<dbReference type="Pfam" id="PF00497">
    <property type="entry name" value="SBP_bac_3"/>
    <property type="match status" value="1"/>
</dbReference>
<dbReference type="InterPro" id="IPR001320">
    <property type="entry name" value="Iontro_rcpt_C"/>
</dbReference>
<feature type="signal peptide" evidence="2">
    <location>
        <begin position="1"/>
        <end position="24"/>
    </location>
</feature>
<name>A0A938YFW7_9ACTN</name>
<evidence type="ECO:0000259" key="4">
    <source>
        <dbReference type="SMART" id="SM00079"/>
    </source>
</evidence>
<comment type="caution">
    <text evidence="5">The sequence shown here is derived from an EMBL/GenBank/DDBJ whole genome shotgun (WGS) entry which is preliminary data.</text>
</comment>
<dbReference type="Proteomes" id="UP000663801">
    <property type="component" value="Unassembled WGS sequence"/>
</dbReference>
<dbReference type="AlphaFoldDB" id="A0A938YFW7"/>
<protein>
    <submittedName>
        <fullName evidence="5">Amino acid ABC transporter substrate-binding protein</fullName>
    </submittedName>
</protein>
<evidence type="ECO:0000256" key="2">
    <source>
        <dbReference type="SAM" id="SignalP"/>
    </source>
</evidence>
<keyword evidence="6" id="KW-1185">Reference proteome</keyword>
<dbReference type="SUPFAM" id="SSF53850">
    <property type="entry name" value="Periplasmic binding protein-like II"/>
    <property type="match status" value="1"/>
</dbReference>
<evidence type="ECO:0000313" key="5">
    <source>
        <dbReference type="EMBL" id="MBM9476931.1"/>
    </source>
</evidence>
<dbReference type="RefSeq" id="WP_205257046.1">
    <property type="nucleotide sequence ID" value="NZ_BAAAPV010000001.1"/>
</dbReference>
<dbReference type="EMBL" id="JAERWL010000009">
    <property type="protein sequence ID" value="MBM9476931.1"/>
    <property type="molecule type" value="Genomic_DNA"/>
</dbReference>
<accession>A0A938YFW7</accession>
<dbReference type="SMART" id="SM00079">
    <property type="entry name" value="PBPe"/>
    <property type="match status" value="1"/>
</dbReference>
<dbReference type="Gene3D" id="3.40.190.10">
    <property type="entry name" value="Periplasmic binding protein-like II"/>
    <property type="match status" value="2"/>
</dbReference>